<dbReference type="RefSeq" id="XP_067815376.1">
    <property type="nucleotide sequence ID" value="XM_067964775.1"/>
</dbReference>
<reference evidence="1 2" key="1">
    <citation type="journal article" date="2021" name="Genome Biol.">
        <title>AFLAP: assembly-free linkage analysis pipeline using k-mers from genome sequencing data.</title>
        <authorList>
            <person name="Fletcher K."/>
            <person name="Zhang L."/>
            <person name="Gil J."/>
            <person name="Han R."/>
            <person name="Cavanaugh K."/>
            <person name="Michelmore R."/>
        </authorList>
    </citation>
    <scope>NUCLEOTIDE SEQUENCE [LARGE SCALE GENOMIC DNA]</scope>
    <source>
        <strain evidence="1 2">SF5</strain>
    </source>
</reference>
<dbReference type="KEGG" id="blac:94350446"/>
<evidence type="ECO:0000313" key="1">
    <source>
        <dbReference type="EMBL" id="TDH65877.1"/>
    </source>
</evidence>
<gene>
    <name evidence="1" type="ORF">CCR75_006707</name>
</gene>
<dbReference type="AlphaFoldDB" id="A0A976FFD9"/>
<accession>A0A976FFD9</accession>
<name>A0A976FFD9_BRELC</name>
<sequence length="78" mass="8520">MMGGALVTTEELFSSIKAGYANLSAKKCAHEINIVLHQGLLELSNALGAGEPSPLYKISYQCDLTEQFNKILYGRRDS</sequence>
<proteinExistence type="predicted"/>
<dbReference type="EMBL" id="SHOA02000013">
    <property type="protein sequence ID" value="TDH65877.1"/>
    <property type="molecule type" value="Genomic_DNA"/>
</dbReference>
<comment type="caution">
    <text evidence="1">The sequence shown here is derived from an EMBL/GenBank/DDBJ whole genome shotgun (WGS) entry which is preliminary data.</text>
</comment>
<evidence type="ECO:0000313" key="2">
    <source>
        <dbReference type="Proteomes" id="UP000294530"/>
    </source>
</evidence>
<keyword evidence="2" id="KW-1185">Reference proteome</keyword>
<dbReference type="GeneID" id="94350446"/>
<dbReference type="Proteomes" id="UP000294530">
    <property type="component" value="Unassembled WGS sequence"/>
</dbReference>
<protein>
    <submittedName>
        <fullName evidence="1">Uncharacterized protein</fullName>
    </submittedName>
</protein>
<organism evidence="1 2">
    <name type="scientific">Bremia lactucae</name>
    <name type="common">Lettuce downy mildew</name>
    <dbReference type="NCBI Taxonomy" id="4779"/>
    <lineage>
        <taxon>Eukaryota</taxon>
        <taxon>Sar</taxon>
        <taxon>Stramenopiles</taxon>
        <taxon>Oomycota</taxon>
        <taxon>Peronosporomycetes</taxon>
        <taxon>Peronosporales</taxon>
        <taxon>Peronosporaceae</taxon>
        <taxon>Bremia</taxon>
    </lineage>
</organism>